<accession>D6WER8</accession>
<evidence type="ECO:0000313" key="2">
    <source>
        <dbReference type="Proteomes" id="UP000007266"/>
    </source>
</evidence>
<dbReference type="HOGENOM" id="CLU_1629213_0_0_1"/>
<dbReference type="EMBL" id="KQ971326">
    <property type="protein sequence ID" value="EEZ99869.1"/>
    <property type="molecule type" value="Genomic_DNA"/>
</dbReference>
<sequence length="163" mass="18449">MTNGKNSENNSKNCSTEEQCRSYVIPCNKRKIHNVAKTPFRAAWRHLYGGRRTLKLDSCLGAPGIEGAHQRCAFVPTEVATSAKFEFLPPFIKTFLIECNFFAYFLILTLAEASSRERASAPIKLFRILRKICPRKIKKVETVKALESIRINVLPVRTELACS</sequence>
<gene>
    <name evidence="1" type="primary">GLEAN_02651</name>
    <name evidence="1" type="ORF">TcasGA2_TC002651</name>
</gene>
<evidence type="ECO:0000313" key="1">
    <source>
        <dbReference type="EMBL" id="EEZ99869.1"/>
    </source>
</evidence>
<reference evidence="1 2" key="2">
    <citation type="journal article" date="2010" name="Nucleic Acids Res.">
        <title>BeetleBase in 2010: revisions to provide comprehensive genomic information for Tribolium castaneum.</title>
        <authorList>
            <person name="Kim H.S."/>
            <person name="Murphy T."/>
            <person name="Xia J."/>
            <person name="Caragea D."/>
            <person name="Park Y."/>
            <person name="Beeman R.W."/>
            <person name="Lorenzen M.D."/>
            <person name="Butcher S."/>
            <person name="Manak J.R."/>
            <person name="Brown S.J."/>
        </authorList>
    </citation>
    <scope>GENOME REANNOTATION</scope>
    <source>
        <strain evidence="1 2">Georgia GA2</strain>
    </source>
</reference>
<dbReference type="AlphaFoldDB" id="D6WER8"/>
<dbReference type="Proteomes" id="UP000007266">
    <property type="component" value="Linkage group 3"/>
</dbReference>
<reference evidence="1 2" key="1">
    <citation type="journal article" date="2008" name="Nature">
        <title>The genome of the model beetle and pest Tribolium castaneum.</title>
        <authorList>
            <consortium name="Tribolium Genome Sequencing Consortium"/>
            <person name="Richards S."/>
            <person name="Gibbs R.A."/>
            <person name="Weinstock G.M."/>
            <person name="Brown S.J."/>
            <person name="Denell R."/>
            <person name="Beeman R.W."/>
            <person name="Gibbs R."/>
            <person name="Beeman R.W."/>
            <person name="Brown S.J."/>
            <person name="Bucher G."/>
            <person name="Friedrich M."/>
            <person name="Grimmelikhuijzen C.J."/>
            <person name="Klingler M."/>
            <person name="Lorenzen M."/>
            <person name="Richards S."/>
            <person name="Roth S."/>
            <person name="Schroder R."/>
            <person name="Tautz D."/>
            <person name="Zdobnov E.M."/>
            <person name="Muzny D."/>
            <person name="Gibbs R.A."/>
            <person name="Weinstock G.M."/>
            <person name="Attaway T."/>
            <person name="Bell S."/>
            <person name="Buhay C.J."/>
            <person name="Chandrabose M.N."/>
            <person name="Chavez D."/>
            <person name="Clerk-Blankenburg K.P."/>
            <person name="Cree A."/>
            <person name="Dao M."/>
            <person name="Davis C."/>
            <person name="Chacko J."/>
            <person name="Dinh H."/>
            <person name="Dugan-Rocha S."/>
            <person name="Fowler G."/>
            <person name="Garner T.T."/>
            <person name="Garnes J."/>
            <person name="Gnirke A."/>
            <person name="Hawes A."/>
            <person name="Hernandez J."/>
            <person name="Hines S."/>
            <person name="Holder M."/>
            <person name="Hume J."/>
            <person name="Jhangiani S.N."/>
            <person name="Joshi V."/>
            <person name="Khan Z.M."/>
            <person name="Jackson L."/>
            <person name="Kovar C."/>
            <person name="Kowis A."/>
            <person name="Lee S."/>
            <person name="Lewis L.R."/>
            <person name="Margolis J."/>
            <person name="Morgan M."/>
            <person name="Nazareth L.V."/>
            <person name="Nguyen N."/>
            <person name="Okwuonu G."/>
            <person name="Parker D."/>
            <person name="Richards S."/>
            <person name="Ruiz S.J."/>
            <person name="Santibanez J."/>
            <person name="Savard J."/>
            <person name="Scherer S.E."/>
            <person name="Schneider B."/>
            <person name="Sodergren E."/>
            <person name="Tautz D."/>
            <person name="Vattahil S."/>
            <person name="Villasana D."/>
            <person name="White C.S."/>
            <person name="Wright R."/>
            <person name="Park Y."/>
            <person name="Beeman R.W."/>
            <person name="Lord J."/>
            <person name="Oppert B."/>
            <person name="Lorenzen M."/>
            <person name="Brown S."/>
            <person name="Wang L."/>
            <person name="Savard J."/>
            <person name="Tautz D."/>
            <person name="Richards S."/>
            <person name="Weinstock G."/>
            <person name="Gibbs R.A."/>
            <person name="Liu Y."/>
            <person name="Worley K."/>
            <person name="Weinstock G."/>
            <person name="Elsik C.G."/>
            <person name="Reese J.T."/>
            <person name="Elhaik E."/>
            <person name="Landan G."/>
            <person name="Graur D."/>
            <person name="Arensburger P."/>
            <person name="Atkinson P."/>
            <person name="Beeman R.W."/>
            <person name="Beidler J."/>
            <person name="Brown S.J."/>
            <person name="Demuth J.P."/>
            <person name="Drury D.W."/>
            <person name="Du Y.Z."/>
            <person name="Fujiwara H."/>
            <person name="Lorenzen M."/>
            <person name="Maselli V."/>
            <person name="Osanai M."/>
            <person name="Park Y."/>
            <person name="Robertson H.M."/>
            <person name="Tu Z."/>
            <person name="Wang J.J."/>
            <person name="Wang S."/>
            <person name="Richards S."/>
            <person name="Song H."/>
            <person name="Zhang L."/>
            <person name="Sodergren E."/>
            <person name="Werner D."/>
            <person name="Stanke M."/>
            <person name="Morgenstern B."/>
            <person name="Solovyev V."/>
            <person name="Kosarev P."/>
            <person name="Brown G."/>
            <person name="Chen H.C."/>
            <person name="Ermolaeva O."/>
            <person name="Hlavina W."/>
            <person name="Kapustin Y."/>
            <person name="Kiryutin B."/>
            <person name="Kitts P."/>
            <person name="Maglott D."/>
            <person name="Pruitt K."/>
            <person name="Sapojnikov V."/>
            <person name="Souvorov A."/>
            <person name="Mackey A.J."/>
            <person name="Waterhouse R.M."/>
            <person name="Wyder S."/>
            <person name="Zdobnov E.M."/>
            <person name="Zdobnov E.M."/>
            <person name="Wyder S."/>
            <person name="Kriventseva E.V."/>
            <person name="Kadowaki T."/>
            <person name="Bork P."/>
            <person name="Aranda M."/>
            <person name="Bao R."/>
            <person name="Beermann A."/>
            <person name="Berns N."/>
            <person name="Bolognesi R."/>
            <person name="Bonneton F."/>
            <person name="Bopp D."/>
            <person name="Brown S.J."/>
            <person name="Bucher G."/>
            <person name="Butts T."/>
            <person name="Chaumot A."/>
            <person name="Denell R.E."/>
            <person name="Ferrier D.E."/>
            <person name="Friedrich M."/>
            <person name="Gordon C.M."/>
            <person name="Jindra M."/>
            <person name="Klingler M."/>
            <person name="Lan Q."/>
            <person name="Lattorff H.M."/>
            <person name="Laudet V."/>
            <person name="von Levetsow C."/>
            <person name="Liu Z."/>
            <person name="Lutz R."/>
            <person name="Lynch J.A."/>
            <person name="da Fonseca R.N."/>
            <person name="Posnien N."/>
            <person name="Reuter R."/>
            <person name="Roth S."/>
            <person name="Savard J."/>
            <person name="Schinko J.B."/>
            <person name="Schmitt C."/>
            <person name="Schoppmeier M."/>
            <person name="Schroder R."/>
            <person name="Shippy T.D."/>
            <person name="Simonnet F."/>
            <person name="Marques-Souza H."/>
            <person name="Tautz D."/>
            <person name="Tomoyasu Y."/>
            <person name="Trauner J."/>
            <person name="Van der Zee M."/>
            <person name="Vervoort M."/>
            <person name="Wittkopp N."/>
            <person name="Wimmer E.A."/>
            <person name="Yang X."/>
            <person name="Jones A.K."/>
            <person name="Sattelle D.B."/>
            <person name="Ebert P.R."/>
            <person name="Nelson D."/>
            <person name="Scott J.G."/>
            <person name="Beeman R.W."/>
            <person name="Muthukrishnan S."/>
            <person name="Kramer K.J."/>
            <person name="Arakane Y."/>
            <person name="Beeman R.W."/>
            <person name="Zhu Q."/>
            <person name="Hogenkamp D."/>
            <person name="Dixit R."/>
            <person name="Oppert B."/>
            <person name="Jiang H."/>
            <person name="Zou Z."/>
            <person name="Marshall J."/>
            <person name="Elpidina E."/>
            <person name="Vinokurov K."/>
            <person name="Oppert C."/>
            <person name="Zou Z."/>
            <person name="Evans J."/>
            <person name="Lu Z."/>
            <person name="Zhao P."/>
            <person name="Sumathipala N."/>
            <person name="Altincicek B."/>
            <person name="Vilcinskas A."/>
            <person name="Williams M."/>
            <person name="Hultmark D."/>
            <person name="Hetru C."/>
            <person name="Jiang H."/>
            <person name="Grimmelikhuijzen C.J."/>
            <person name="Hauser F."/>
            <person name="Cazzamali G."/>
            <person name="Williamson M."/>
            <person name="Park Y."/>
            <person name="Li B."/>
            <person name="Tanaka Y."/>
            <person name="Predel R."/>
            <person name="Neupert S."/>
            <person name="Schachtner J."/>
            <person name="Verleyen P."/>
            <person name="Raible F."/>
            <person name="Bork P."/>
            <person name="Friedrich M."/>
            <person name="Walden K.K."/>
            <person name="Robertson H.M."/>
            <person name="Angeli S."/>
            <person name="Foret S."/>
            <person name="Bucher G."/>
            <person name="Schuetz S."/>
            <person name="Maleszka R."/>
            <person name="Wimmer E.A."/>
            <person name="Beeman R.W."/>
            <person name="Lorenzen M."/>
            <person name="Tomoyasu Y."/>
            <person name="Miller S.C."/>
            <person name="Grossmann D."/>
            <person name="Bucher G."/>
        </authorList>
    </citation>
    <scope>NUCLEOTIDE SEQUENCE [LARGE SCALE GENOMIC DNA]</scope>
    <source>
        <strain evidence="1 2">Georgia GA2</strain>
    </source>
</reference>
<name>D6WER8_TRICA</name>
<protein>
    <submittedName>
        <fullName evidence="1">Uncharacterized protein</fullName>
    </submittedName>
</protein>
<organism evidence="1 2">
    <name type="scientific">Tribolium castaneum</name>
    <name type="common">Red flour beetle</name>
    <dbReference type="NCBI Taxonomy" id="7070"/>
    <lineage>
        <taxon>Eukaryota</taxon>
        <taxon>Metazoa</taxon>
        <taxon>Ecdysozoa</taxon>
        <taxon>Arthropoda</taxon>
        <taxon>Hexapoda</taxon>
        <taxon>Insecta</taxon>
        <taxon>Pterygota</taxon>
        <taxon>Neoptera</taxon>
        <taxon>Endopterygota</taxon>
        <taxon>Coleoptera</taxon>
        <taxon>Polyphaga</taxon>
        <taxon>Cucujiformia</taxon>
        <taxon>Tenebrionidae</taxon>
        <taxon>Tenebrionidae incertae sedis</taxon>
        <taxon>Tribolium</taxon>
    </lineage>
</organism>
<keyword evidence="2" id="KW-1185">Reference proteome</keyword>
<proteinExistence type="predicted"/>